<protein>
    <submittedName>
        <fullName evidence="1">SFRICE_012611</fullName>
    </submittedName>
</protein>
<dbReference type="EMBL" id="ODYU01007037">
    <property type="protein sequence ID" value="SOQ49428.1"/>
    <property type="molecule type" value="Genomic_DNA"/>
</dbReference>
<reference evidence="1" key="1">
    <citation type="submission" date="2016-07" db="EMBL/GenBank/DDBJ databases">
        <authorList>
            <person name="Bretaudeau A."/>
        </authorList>
    </citation>
    <scope>NUCLEOTIDE SEQUENCE</scope>
    <source>
        <strain evidence="1">Rice</strain>
        <tissue evidence="1">Whole body</tissue>
    </source>
</reference>
<dbReference type="AlphaFoldDB" id="A0A2H1W8N1"/>
<gene>
    <name evidence="1" type="ORF">SFRICE_012611</name>
</gene>
<name>A0A2H1W8N1_SPOFR</name>
<accession>A0A2H1W8N1</accession>
<evidence type="ECO:0000313" key="1">
    <source>
        <dbReference type="EMBL" id="SOQ49428.1"/>
    </source>
</evidence>
<organism evidence="1">
    <name type="scientific">Spodoptera frugiperda</name>
    <name type="common">Fall armyworm</name>
    <dbReference type="NCBI Taxonomy" id="7108"/>
    <lineage>
        <taxon>Eukaryota</taxon>
        <taxon>Metazoa</taxon>
        <taxon>Ecdysozoa</taxon>
        <taxon>Arthropoda</taxon>
        <taxon>Hexapoda</taxon>
        <taxon>Insecta</taxon>
        <taxon>Pterygota</taxon>
        <taxon>Neoptera</taxon>
        <taxon>Endopterygota</taxon>
        <taxon>Lepidoptera</taxon>
        <taxon>Glossata</taxon>
        <taxon>Ditrysia</taxon>
        <taxon>Noctuoidea</taxon>
        <taxon>Noctuidae</taxon>
        <taxon>Amphipyrinae</taxon>
        <taxon>Spodoptera</taxon>
    </lineage>
</organism>
<proteinExistence type="predicted"/>
<sequence>MNKKSNLRPIVQQPVVPPIKPILELSRINKKIVINSLQVHLYLPKGQNMQKEELHNTKKNNPVSSRTLGVIKLSKIKSAANFNYLLYRECVYKHTNSHTHDTQTRNNNLWITQRVALCGNQIRYTLRGSWLPSHRVNREKSTQSPFSDRALSALNLENGSPYKKKVVENFVFYNIAIEYNYQKPIGNEILNGFLILK</sequence>